<dbReference type="Pfam" id="PF00565">
    <property type="entry name" value="SNase"/>
    <property type="match status" value="1"/>
</dbReference>
<keyword evidence="4" id="KW-1185">Reference proteome</keyword>
<dbReference type="Proteomes" id="UP000199308">
    <property type="component" value="Unassembled WGS sequence"/>
</dbReference>
<dbReference type="SMART" id="SM00318">
    <property type="entry name" value="SNc"/>
    <property type="match status" value="1"/>
</dbReference>
<sequence length="144" mass="16310">MRQFLYGVLLCLACSVNAKQFGNVYVSQVVSVYDADTFRVNLQNFPDIAGKNMPIRVNGVDAPEIRGKCTYEKALAKKAKAFAQALLLNAKEIELKNMQRGKYFRFIADVYIDGKNLANLLIEHNLARPYQGGKRQSWCNQQTE</sequence>
<evidence type="ECO:0000313" key="4">
    <source>
        <dbReference type="Proteomes" id="UP000199308"/>
    </source>
</evidence>
<protein>
    <submittedName>
        <fullName evidence="3">Nuclease homologue</fullName>
    </submittedName>
</protein>
<dbReference type="AlphaFoldDB" id="A0A1I0EP64"/>
<feature type="chain" id="PRO_5011755448" evidence="1">
    <location>
        <begin position="19"/>
        <end position="144"/>
    </location>
</feature>
<accession>A0A1I0EP64</accession>
<dbReference type="InterPro" id="IPR016071">
    <property type="entry name" value="Staphylococal_nuclease_OB-fold"/>
</dbReference>
<dbReference type="InterPro" id="IPR035437">
    <property type="entry name" value="SNase_OB-fold_sf"/>
</dbReference>
<dbReference type="SUPFAM" id="SSF50199">
    <property type="entry name" value="Staphylococcal nuclease"/>
    <property type="match status" value="1"/>
</dbReference>
<dbReference type="PROSITE" id="PS50830">
    <property type="entry name" value="TNASE_3"/>
    <property type="match status" value="1"/>
</dbReference>
<proteinExistence type="predicted"/>
<keyword evidence="1" id="KW-0732">Signal</keyword>
<dbReference type="Gene3D" id="2.40.50.90">
    <property type="match status" value="1"/>
</dbReference>
<feature type="signal peptide" evidence="1">
    <location>
        <begin position="1"/>
        <end position="18"/>
    </location>
</feature>
<organism evidence="3 4">
    <name type="scientific">Thalassotalea agarivorans</name>
    <name type="common">Thalassomonas agarivorans</name>
    <dbReference type="NCBI Taxonomy" id="349064"/>
    <lineage>
        <taxon>Bacteria</taxon>
        <taxon>Pseudomonadati</taxon>
        <taxon>Pseudomonadota</taxon>
        <taxon>Gammaproteobacteria</taxon>
        <taxon>Alteromonadales</taxon>
        <taxon>Colwelliaceae</taxon>
        <taxon>Thalassotalea</taxon>
    </lineage>
</organism>
<dbReference type="OrthoDB" id="309040at2"/>
<name>A0A1I0EP64_THASX</name>
<dbReference type="RefSeq" id="WP_093329544.1">
    <property type="nucleotide sequence ID" value="NZ_AP027363.1"/>
</dbReference>
<reference evidence="3 4" key="1">
    <citation type="submission" date="2016-10" db="EMBL/GenBank/DDBJ databases">
        <authorList>
            <person name="de Groot N.N."/>
        </authorList>
    </citation>
    <scope>NUCLEOTIDE SEQUENCE [LARGE SCALE GENOMIC DNA]</scope>
    <source>
        <strain evidence="3 4">DSM 19706</strain>
    </source>
</reference>
<feature type="domain" description="TNase-like" evidence="2">
    <location>
        <begin position="23"/>
        <end position="144"/>
    </location>
</feature>
<dbReference type="EMBL" id="FOHK01000008">
    <property type="protein sequence ID" value="SET47045.1"/>
    <property type="molecule type" value="Genomic_DNA"/>
</dbReference>
<gene>
    <name evidence="3" type="ORF">SAMN05660429_01877</name>
</gene>
<evidence type="ECO:0000256" key="1">
    <source>
        <dbReference type="SAM" id="SignalP"/>
    </source>
</evidence>
<evidence type="ECO:0000313" key="3">
    <source>
        <dbReference type="EMBL" id="SET47045.1"/>
    </source>
</evidence>
<evidence type="ECO:0000259" key="2">
    <source>
        <dbReference type="PROSITE" id="PS50830"/>
    </source>
</evidence>
<dbReference type="STRING" id="349064.SAMN05660429_01877"/>